<dbReference type="InParanoid" id="A0A2U3MWQ1"/>
<dbReference type="InterPro" id="IPR008727">
    <property type="entry name" value="PAAR_motif"/>
</dbReference>
<keyword evidence="3" id="KW-1185">Reference proteome</keyword>
<dbReference type="AlphaFoldDB" id="A0A2U3MWQ1"/>
<sequence length="163" mass="17932">MDQQLIMVDLSKRHNNAVHLTDNFLRAGDGFYCPRCKCWSILLKSNDHVIFDGIPVAFAGDLFSCGASLQQQQQQQNVVGDAGGAPCPTAFRAKQSQLYSGQYQLLNDVDGKPLANKKYVIELASGEKISGTTDESGHTQKLKDSEHAENLTIKLDDEPENGY</sequence>
<feature type="region of interest" description="Disordered" evidence="1">
    <location>
        <begin position="130"/>
        <end position="163"/>
    </location>
</feature>
<feature type="compositionally biased region" description="Basic and acidic residues" evidence="1">
    <location>
        <begin position="135"/>
        <end position="149"/>
    </location>
</feature>
<evidence type="ECO:0000313" key="3">
    <source>
        <dbReference type="Proteomes" id="UP000245974"/>
    </source>
</evidence>
<evidence type="ECO:0000313" key="2">
    <source>
        <dbReference type="EMBL" id="SPL69729.1"/>
    </source>
</evidence>
<organism evidence="2 3">
    <name type="scientific">Acinetobacter stercoris</name>
    <dbReference type="NCBI Taxonomy" id="2126983"/>
    <lineage>
        <taxon>Bacteria</taxon>
        <taxon>Pseudomonadati</taxon>
        <taxon>Pseudomonadota</taxon>
        <taxon>Gammaproteobacteria</taxon>
        <taxon>Moraxellales</taxon>
        <taxon>Moraxellaceae</taxon>
        <taxon>Acinetobacter</taxon>
    </lineage>
</organism>
<dbReference type="EMBL" id="OOGT01000027">
    <property type="protein sequence ID" value="SPL69729.1"/>
    <property type="molecule type" value="Genomic_DNA"/>
</dbReference>
<evidence type="ECO:0008006" key="4">
    <source>
        <dbReference type="Google" id="ProtNLM"/>
    </source>
</evidence>
<dbReference type="Proteomes" id="UP000245974">
    <property type="component" value="Unassembled WGS sequence"/>
</dbReference>
<dbReference type="RefSeq" id="WP_228212161.1">
    <property type="nucleotide sequence ID" value="NZ_OOGT01000027.1"/>
</dbReference>
<proteinExistence type="predicted"/>
<accession>A0A2U3MWQ1</accession>
<evidence type="ECO:0000256" key="1">
    <source>
        <dbReference type="SAM" id="MobiDB-lite"/>
    </source>
</evidence>
<dbReference type="Pfam" id="PF05488">
    <property type="entry name" value="PAAR_motif"/>
    <property type="match status" value="1"/>
</dbReference>
<gene>
    <name evidence="2" type="ORF">KPC_0907</name>
</gene>
<name>A0A2U3MWQ1_9GAMM</name>
<protein>
    <recommendedName>
        <fullName evidence="4">PAAR domain-containing protein</fullName>
    </recommendedName>
</protein>
<reference evidence="3" key="1">
    <citation type="submission" date="2018-03" db="EMBL/GenBank/DDBJ databases">
        <authorList>
            <person name="Blom J."/>
        </authorList>
    </citation>
    <scope>NUCLEOTIDE SEQUENCE [LARGE SCALE GENOMIC DNA]</scope>
    <source>
        <strain evidence="3">KPC-SM-21</strain>
    </source>
</reference>